<dbReference type="Proteomes" id="UP000030416">
    <property type="component" value="Unassembled WGS sequence"/>
</dbReference>
<dbReference type="InterPro" id="IPR008927">
    <property type="entry name" value="6-PGluconate_DH-like_C_sf"/>
</dbReference>
<keyword evidence="14" id="KW-1185">Reference proteome</keyword>
<dbReference type="InterPro" id="IPR050812">
    <property type="entry name" value="Preph/Arog_dehydrog"/>
</dbReference>
<evidence type="ECO:0000256" key="2">
    <source>
        <dbReference type="ARBA" id="ARBA00007964"/>
    </source>
</evidence>
<evidence type="ECO:0000256" key="8">
    <source>
        <dbReference type="ARBA" id="ARBA00023027"/>
    </source>
</evidence>
<dbReference type="EC" id="1.3.1.12" evidence="3"/>
<dbReference type="GO" id="GO:0006571">
    <property type="term" value="P:tyrosine biosynthetic process"/>
    <property type="evidence" value="ECO:0007669"/>
    <property type="project" value="UniProtKB-UniPathway"/>
</dbReference>
<dbReference type="GO" id="GO:0070403">
    <property type="term" value="F:NAD+ binding"/>
    <property type="evidence" value="ECO:0007669"/>
    <property type="project" value="InterPro"/>
</dbReference>
<dbReference type="OrthoDB" id="9802008at2"/>
<feature type="domain" description="ACT" evidence="12">
    <location>
        <begin position="295"/>
        <end position="365"/>
    </location>
</feature>
<evidence type="ECO:0000259" key="11">
    <source>
        <dbReference type="PROSITE" id="PS51176"/>
    </source>
</evidence>
<reference evidence="13 14" key="1">
    <citation type="submission" date="2014-02" db="EMBL/GenBank/DDBJ databases">
        <title>Draft genome sequence of Lysinibacillus manganicus DSM 26584T.</title>
        <authorList>
            <person name="Zhang F."/>
            <person name="Wang G."/>
            <person name="Zhang L."/>
        </authorList>
    </citation>
    <scope>NUCLEOTIDE SEQUENCE [LARGE SCALE GENOMIC DNA]</scope>
    <source>
        <strain evidence="13 14">DSM 26584</strain>
    </source>
</reference>
<keyword evidence="5" id="KW-0827">Tyrosine biosynthesis</keyword>
<dbReference type="SUPFAM" id="SSF55021">
    <property type="entry name" value="ACT-like"/>
    <property type="match status" value="1"/>
</dbReference>
<dbReference type="STRING" id="1384049.CD29_05450"/>
<dbReference type="Gene3D" id="1.10.3660.10">
    <property type="entry name" value="6-phosphogluconate dehydrogenase C-terminal like domain"/>
    <property type="match status" value="1"/>
</dbReference>
<organism evidence="13 14">
    <name type="scientific">Ureibacillus manganicus DSM 26584</name>
    <dbReference type="NCBI Taxonomy" id="1384049"/>
    <lineage>
        <taxon>Bacteria</taxon>
        <taxon>Bacillati</taxon>
        <taxon>Bacillota</taxon>
        <taxon>Bacilli</taxon>
        <taxon>Bacillales</taxon>
        <taxon>Caryophanaceae</taxon>
        <taxon>Ureibacillus</taxon>
    </lineage>
</organism>
<dbReference type="GO" id="GO:0004665">
    <property type="term" value="F:prephenate dehydrogenase (NADP+) activity"/>
    <property type="evidence" value="ECO:0007669"/>
    <property type="project" value="InterPro"/>
</dbReference>
<dbReference type="EMBL" id="JPVN01000005">
    <property type="protein sequence ID" value="KGR79544.1"/>
    <property type="molecule type" value="Genomic_DNA"/>
</dbReference>
<evidence type="ECO:0000259" key="12">
    <source>
        <dbReference type="PROSITE" id="PS51671"/>
    </source>
</evidence>
<feature type="domain" description="Prephenate/arogenate dehydrogenase" evidence="11">
    <location>
        <begin position="3"/>
        <end position="291"/>
    </location>
</feature>
<dbReference type="InterPro" id="IPR002912">
    <property type="entry name" value="ACT_dom"/>
</dbReference>
<dbReference type="Gene3D" id="3.30.70.260">
    <property type="match status" value="1"/>
</dbReference>
<protein>
    <recommendedName>
        <fullName evidence="4">Prephenate dehydrogenase</fullName>
        <ecNumber evidence="3">1.3.1.12</ecNumber>
    </recommendedName>
</protein>
<dbReference type="InterPro" id="IPR045865">
    <property type="entry name" value="ACT-like_dom_sf"/>
</dbReference>
<comment type="pathway">
    <text evidence="1">Amino-acid biosynthesis; L-tyrosine biosynthesis; (4-hydroxyphenyl)pyruvate from prephenate (NAD(+) route): step 1/1.</text>
</comment>
<dbReference type="Pfam" id="PF20463">
    <property type="entry name" value="PDH_C"/>
    <property type="match status" value="1"/>
</dbReference>
<comment type="catalytic activity">
    <reaction evidence="10">
        <text>prephenate + NAD(+) = 3-(4-hydroxyphenyl)pyruvate + CO2 + NADH</text>
        <dbReference type="Rhea" id="RHEA:13869"/>
        <dbReference type="ChEBI" id="CHEBI:16526"/>
        <dbReference type="ChEBI" id="CHEBI:29934"/>
        <dbReference type="ChEBI" id="CHEBI:36242"/>
        <dbReference type="ChEBI" id="CHEBI:57540"/>
        <dbReference type="ChEBI" id="CHEBI:57945"/>
        <dbReference type="EC" id="1.3.1.12"/>
    </reaction>
</comment>
<proteinExistence type="inferred from homology"/>
<dbReference type="PROSITE" id="PS51176">
    <property type="entry name" value="PDH_ADH"/>
    <property type="match status" value="1"/>
</dbReference>
<dbReference type="InterPro" id="IPR003099">
    <property type="entry name" value="Prephen_DH"/>
</dbReference>
<evidence type="ECO:0000256" key="6">
    <source>
        <dbReference type="ARBA" id="ARBA00022605"/>
    </source>
</evidence>
<evidence type="ECO:0000256" key="3">
    <source>
        <dbReference type="ARBA" id="ARBA00012068"/>
    </source>
</evidence>
<dbReference type="FunFam" id="3.40.50.720:FF:000208">
    <property type="entry name" value="Prephenate dehydrogenase"/>
    <property type="match status" value="1"/>
</dbReference>
<evidence type="ECO:0000256" key="10">
    <source>
        <dbReference type="ARBA" id="ARBA00049260"/>
    </source>
</evidence>
<dbReference type="SUPFAM" id="SSF48179">
    <property type="entry name" value="6-phosphogluconate dehydrogenase C-terminal domain-like"/>
    <property type="match status" value="1"/>
</dbReference>
<dbReference type="UniPathway" id="UPA00122">
    <property type="reaction ID" value="UER00961"/>
</dbReference>
<keyword evidence="6" id="KW-0028">Amino-acid biosynthesis</keyword>
<dbReference type="NCBIfam" id="NF005107">
    <property type="entry name" value="PRK06545.1-5"/>
    <property type="match status" value="1"/>
</dbReference>
<accession>A0A0A3I477</accession>
<dbReference type="PANTHER" id="PTHR21363">
    <property type="entry name" value="PREPHENATE DEHYDROGENASE"/>
    <property type="match status" value="1"/>
</dbReference>
<keyword evidence="7" id="KW-0560">Oxidoreductase</keyword>
<dbReference type="InterPro" id="IPR036291">
    <property type="entry name" value="NAD(P)-bd_dom_sf"/>
</dbReference>
<keyword evidence="9" id="KW-0057">Aromatic amino acid biosynthesis</keyword>
<sequence>MTQNVLVIGLGLIGGSIALSCQKAPQTKVYGYDVLEKTRELAATLNIVHEVVTDVKEAARIADVIIFGTPVNGTLQWMNELKTWSLKEDVVVTDTGSTKSLIMEKAVELKEKGITFIGGHPMAGSHKSGVTAARQYLFENAYYMLTPFEDENGKQIIKLEQLLKYTLAKLVKVDANEHDHMTAVVSHFPHIVAASLVHQLNGEKQQFPMTSLLAAGGFRDITRIASSNPSIWRDITLQNRKELLDQLNVWQDEMNRVRSILESNDDKSIEDYFAVAKDVRDQLPISTGAFYTTFDLYVDIPDYPGVISEVTGYLAEDNISITNIRILEAREDIFGILVISFQTSEIREKAVNCLQSRTKFEMHIA</sequence>
<dbReference type="PROSITE" id="PS51671">
    <property type="entry name" value="ACT"/>
    <property type="match status" value="1"/>
</dbReference>
<dbReference type="SUPFAM" id="SSF51735">
    <property type="entry name" value="NAD(P)-binding Rossmann-fold domains"/>
    <property type="match status" value="1"/>
</dbReference>
<evidence type="ECO:0000256" key="4">
    <source>
        <dbReference type="ARBA" id="ARBA00016891"/>
    </source>
</evidence>
<dbReference type="CDD" id="cd04909">
    <property type="entry name" value="ACT_PDH-BS"/>
    <property type="match status" value="1"/>
</dbReference>
<gene>
    <name evidence="13" type="ORF">CD29_05450</name>
</gene>
<evidence type="ECO:0000256" key="5">
    <source>
        <dbReference type="ARBA" id="ARBA00022498"/>
    </source>
</evidence>
<comment type="similarity">
    <text evidence="2">Belongs to the prephenate/arogenate dehydrogenase family.</text>
</comment>
<dbReference type="GO" id="GO:0008977">
    <property type="term" value="F:prephenate dehydrogenase (NAD+) activity"/>
    <property type="evidence" value="ECO:0007669"/>
    <property type="project" value="UniProtKB-EC"/>
</dbReference>
<dbReference type="AlphaFoldDB" id="A0A0A3I477"/>
<evidence type="ECO:0000256" key="7">
    <source>
        <dbReference type="ARBA" id="ARBA00023002"/>
    </source>
</evidence>
<evidence type="ECO:0000256" key="1">
    <source>
        <dbReference type="ARBA" id="ARBA00005067"/>
    </source>
</evidence>
<dbReference type="Pfam" id="PF02153">
    <property type="entry name" value="PDH_N"/>
    <property type="match status" value="1"/>
</dbReference>
<dbReference type="InterPro" id="IPR046825">
    <property type="entry name" value="PDH_C"/>
</dbReference>
<evidence type="ECO:0000313" key="14">
    <source>
        <dbReference type="Proteomes" id="UP000030416"/>
    </source>
</evidence>
<evidence type="ECO:0000313" key="13">
    <source>
        <dbReference type="EMBL" id="KGR79544.1"/>
    </source>
</evidence>
<comment type="caution">
    <text evidence="13">The sequence shown here is derived from an EMBL/GenBank/DDBJ whole genome shotgun (WGS) entry which is preliminary data.</text>
</comment>
<dbReference type="eggNOG" id="COG0287">
    <property type="taxonomic scope" value="Bacteria"/>
</dbReference>
<dbReference type="Gene3D" id="3.40.50.720">
    <property type="entry name" value="NAD(P)-binding Rossmann-like Domain"/>
    <property type="match status" value="1"/>
</dbReference>
<dbReference type="PANTHER" id="PTHR21363:SF0">
    <property type="entry name" value="PREPHENATE DEHYDROGENASE [NADP(+)]"/>
    <property type="match status" value="1"/>
</dbReference>
<name>A0A0A3I477_9BACL</name>
<dbReference type="RefSeq" id="WP_036183762.1">
    <property type="nucleotide sequence ID" value="NZ_AVDA01000005.1"/>
</dbReference>
<evidence type="ECO:0000256" key="9">
    <source>
        <dbReference type="ARBA" id="ARBA00023141"/>
    </source>
</evidence>
<keyword evidence="8" id="KW-0520">NAD</keyword>
<dbReference type="FunFam" id="1.10.3660.10:FF:000003">
    <property type="entry name" value="Prephenate dehydrogenase"/>
    <property type="match status" value="1"/>
</dbReference>
<dbReference type="InterPro" id="IPR046826">
    <property type="entry name" value="PDH_N"/>
</dbReference>